<feature type="region of interest" description="Disordered" evidence="1">
    <location>
        <begin position="165"/>
        <end position="208"/>
    </location>
</feature>
<protein>
    <submittedName>
        <fullName evidence="4">PEHE domain-containing protein</fullName>
    </submittedName>
</protein>
<gene>
    <name evidence="2" type="ORF">TASK_LOCUS5342</name>
</gene>
<reference evidence="2 3" key="2">
    <citation type="submission" date="2018-11" db="EMBL/GenBank/DDBJ databases">
        <authorList>
            <consortium name="Pathogen Informatics"/>
        </authorList>
    </citation>
    <scope>NUCLEOTIDE SEQUENCE [LARGE SCALE GENOMIC DNA]</scope>
</reference>
<evidence type="ECO:0000256" key="1">
    <source>
        <dbReference type="SAM" id="MobiDB-lite"/>
    </source>
</evidence>
<proteinExistence type="predicted"/>
<evidence type="ECO:0000313" key="2">
    <source>
        <dbReference type="EMBL" id="VDK34904.1"/>
    </source>
</evidence>
<evidence type="ECO:0000313" key="3">
    <source>
        <dbReference type="Proteomes" id="UP000282613"/>
    </source>
</evidence>
<sequence length="465" mass="49847">MKCNGKTQNRKSDRNYGRCDICEIVYGSEMVIQLCGSAATFVILGFYTAHAKFKTSQTSLYLIVVAPDTIQYPILLEVNHLASAAIGLLTKAGRPTVSQFHPLSPRSSSCATNGRLRMPLESDRDNASKSGSGQSNQEEVAIMEPQISGKGLAHQSLESLNSVLQESMQQESVQQSALAQGGPSTEHSESVVTGPSTRPTLSVSPPSSTVKNIHEVWKLSEALDKLRQQQRTLTHYIRQLKYIRRQASHLIAGAFTVLEMDLSDSQAETGSSDDFNDETADGLDPIETAVEGDNAWEFVISTSGSSSNVVSSAVGVIDEARTQRSACQTSLSSVTEVVPHTGASSVTAVTTILPTSGPSGIASKRRTRAPTSSSTTKRRKLAQSLARVEVKLETSQQAYDGKATEAVSASAPKSGIDPIRLRWVRQLLSHPQSRVRTFAELDKLVIDHVSSASSSSGSQSVLPAS</sequence>
<dbReference type="OrthoDB" id="10605719at2759"/>
<name>A0A158R8F5_TAEAS</name>
<evidence type="ECO:0000313" key="4">
    <source>
        <dbReference type="WBParaSite" id="TASK_0000534101-mRNA-1"/>
    </source>
</evidence>
<reference evidence="4" key="1">
    <citation type="submission" date="2016-04" db="UniProtKB">
        <authorList>
            <consortium name="WormBaseParasite"/>
        </authorList>
    </citation>
    <scope>IDENTIFICATION</scope>
</reference>
<dbReference type="AlphaFoldDB" id="A0A158R8F5"/>
<dbReference type="EMBL" id="UYRS01018408">
    <property type="protein sequence ID" value="VDK34904.1"/>
    <property type="molecule type" value="Genomic_DNA"/>
</dbReference>
<keyword evidence="3" id="KW-1185">Reference proteome</keyword>
<feature type="region of interest" description="Disordered" evidence="1">
    <location>
        <begin position="356"/>
        <end position="380"/>
    </location>
</feature>
<feature type="compositionally biased region" description="Polar residues" evidence="1">
    <location>
        <begin position="182"/>
        <end position="194"/>
    </location>
</feature>
<feature type="compositionally biased region" description="Low complexity" evidence="1">
    <location>
        <begin position="195"/>
        <end position="208"/>
    </location>
</feature>
<accession>A0A158R8F5</accession>
<organism evidence="4">
    <name type="scientific">Taenia asiatica</name>
    <name type="common">Asian tapeworm</name>
    <dbReference type="NCBI Taxonomy" id="60517"/>
    <lineage>
        <taxon>Eukaryota</taxon>
        <taxon>Metazoa</taxon>
        <taxon>Spiralia</taxon>
        <taxon>Lophotrochozoa</taxon>
        <taxon>Platyhelminthes</taxon>
        <taxon>Cestoda</taxon>
        <taxon>Eucestoda</taxon>
        <taxon>Cyclophyllidea</taxon>
        <taxon>Taeniidae</taxon>
        <taxon>Taenia</taxon>
    </lineage>
</organism>
<dbReference type="WBParaSite" id="TASK_0000534101-mRNA-1">
    <property type="protein sequence ID" value="TASK_0000534101-mRNA-1"/>
    <property type="gene ID" value="TASK_0000534101"/>
</dbReference>
<dbReference type="Proteomes" id="UP000282613">
    <property type="component" value="Unassembled WGS sequence"/>
</dbReference>
<feature type="compositionally biased region" description="Low complexity" evidence="1">
    <location>
        <begin position="165"/>
        <end position="176"/>
    </location>
</feature>